<protein>
    <submittedName>
        <fullName evidence="2">Uncharacterized protein</fullName>
    </submittedName>
</protein>
<proteinExistence type="predicted"/>
<feature type="compositionally biased region" description="Basic and acidic residues" evidence="1">
    <location>
        <begin position="1"/>
        <end position="25"/>
    </location>
</feature>
<name>A0A7R9B1U2_TIMSH</name>
<sequence length="324" mass="36155">MERLGKVELEEMNPHLRGGRVENHLGKTTPSSPDRDSNLDLPVLSSRAQHDKRVRQLRHRGGVYGSKGTSRHLGPPHIGRRAGAAEGQARKRKICNTRVLMGYRTLDRVQVQCRDNSFTPLSRLSLVVVDAQFSCVLCASVTWRYHPRYAPVLDVIATPGSSAMEPRDKSPSLKSQPKKKGVMLVVDRPVTDRTREGYFGERRVSVAESIRRQSWFDQARRISVAPRRRGMLLHEVRFPATFNGLYCARFSPGGDLLATSFGVGAIQRLAASLVSILFVREQSIELTAEQPTGCSVRKTLPSQPFSRGNVQSYASQPFPPATYH</sequence>
<accession>A0A7R9B1U2</accession>
<dbReference type="EMBL" id="OC004622">
    <property type="protein sequence ID" value="CAD7264683.1"/>
    <property type="molecule type" value="Genomic_DNA"/>
</dbReference>
<dbReference type="AlphaFoldDB" id="A0A7R9B1U2"/>
<feature type="region of interest" description="Disordered" evidence="1">
    <location>
        <begin position="62"/>
        <end position="85"/>
    </location>
</feature>
<evidence type="ECO:0000313" key="2">
    <source>
        <dbReference type="EMBL" id="CAD7264683.1"/>
    </source>
</evidence>
<organism evidence="2">
    <name type="scientific">Timema shepardi</name>
    <name type="common">Walking stick</name>
    <dbReference type="NCBI Taxonomy" id="629360"/>
    <lineage>
        <taxon>Eukaryota</taxon>
        <taxon>Metazoa</taxon>
        <taxon>Ecdysozoa</taxon>
        <taxon>Arthropoda</taxon>
        <taxon>Hexapoda</taxon>
        <taxon>Insecta</taxon>
        <taxon>Pterygota</taxon>
        <taxon>Neoptera</taxon>
        <taxon>Polyneoptera</taxon>
        <taxon>Phasmatodea</taxon>
        <taxon>Timematodea</taxon>
        <taxon>Timematoidea</taxon>
        <taxon>Timematidae</taxon>
        <taxon>Timema</taxon>
    </lineage>
</organism>
<evidence type="ECO:0000256" key="1">
    <source>
        <dbReference type="SAM" id="MobiDB-lite"/>
    </source>
</evidence>
<feature type="region of interest" description="Disordered" evidence="1">
    <location>
        <begin position="1"/>
        <end position="41"/>
    </location>
</feature>
<gene>
    <name evidence="2" type="ORF">TSIB3V08_LOCUS8732</name>
</gene>
<reference evidence="2" key="1">
    <citation type="submission" date="2020-11" db="EMBL/GenBank/DDBJ databases">
        <authorList>
            <person name="Tran Van P."/>
        </authorList>
    </citation>
    <scope>NUCLEOTIDE SEQUENCE</scope>
</reference>